<keyword evidence="2" id="KW-0324">Glycolysis</keyword>
<gene>
    <name evidence="4" type="ORF">UFOPK1776_00539</name>
    <name evidence="5" type="ORF">UFOPK2886_00406</name>
    <name evidence="6" type="ORF">UFOPK3295_00189</name>
</gene>
<dbReference type="AlphaFoldDB" id="A0A6J6UZC9"/>
<dbReference type="EMBL" id="CAFBLG010000008">
    <property type="protein sequence ID" value="CAB4856531.1"/>
    <property type="molecule type" value="Genomic_DNA"/>
</dbReference>
<dbReference type="InterPro" id="IPR046348">
    <property type="entry name" value="SIS_dom_sf"/>
</dbReference>
<sequence>MIVKGPALARNNESVVAELNKLLPRIASKDPSLWQSNDEAIRRMDWVDLPKASRQLLPQCDALAAWARSNGINEFILCGMGGSSLAAEVISKKFNSSLQIIDSTQPQQIIDLMPKELAQTLVIFSSKSGTTIETLSHYKYFAKVFIDNGLDPKKHIVIITDENSPLDTAGRSEGFKVLYADANIGGRFSALTTFGLLPATLVGADVSVILDDAEKANIQLALPNSAAVVIASALHSLSDQIVEFNDDNSKTPGLSDWIEQLISESTGKDGKGRLPVVSNSQDTISKLLRVGFKDGEYDLVVEATLGEHFILWQWVTVLLCLLLKVNPFDQPNVLESKEKTKQILNQYESGVFKNQIPKFESDKFLVYSNLDINRLDDFFDMHFGYIAVMAYLPSRRIADPLVIQRIISSRAKTPTTFGWGPRFLHSTGQIHKGGKANGGFIQITQEVQTDLDIPGEKFTFGQLISAQAIGDALSLAERELPFIRIHLKNQTTELSEILN</sequence>
<dbReference type="GO" id="GO:0051156">
    <property type="term" value="P:glucose 6-phosphate metabolic process"/>
    <property type="evidence" value="ECO:0007669"/>
    <property type="project" value="TreeGrafter"/>
</dbReference>
<dbReference type="SUPFAM" id="SSF53697">
    <property type="entry name" value="SIS domain"/>
    <property type="match status" value="1"/>
</dbReference>
<reference evidence="5" key="1">
    <citation type="submission" date="2020-05" db="EMBL/GenBank/DDBJ databases">
        <authorList>
            <person name="Chiriac C."/>
            <person name="Salcher M."/>
            <person name="Ghai R."/>
            <person name="Kavagutti S V."/>
        </authorList>
    </citation>
    <scope>NUCLEOTIDE SEQUENCE</scope>
</reference>
<organism evidence="5">
    <name type="scientific">freshwater metagenome</name>
    <dbReference type="NCBI Taxonomy" id="449393"/>
    <lineage>
        <taxon>unclassified sequences</taxon>
        <taxon>metagenomes</taxon>
        <taxon>ecological metagenomes</taxon>
    </lineage>
</organism>
<dbReference type="PANTHER" id="PTHR11469">
    <property type="entry name" value="GLUCOSE-6-PHOSPHATE ISOMERASE"/>
    <property type="match status" value="1"/>
</dbReference>
<evidence type="ECO:0000256" key="1">
    <source>
        <dbReference type="ARBA" id="ARBA00022432"/>
    </source>
</evidence>
<keyword evidence="1" id="KW-0312">Gluconeogenesis</keyword>
<dbReference type="EMBL" id="CAEZUC010000066">
    <property type="protein sequence ID" value="CAB4589567.1"/>
    <property type="molecule type" value="Genomic_DNA"/>
</dbReference>
<dbReference type="GO" id="GO:0004347">
    <property type="term" value="F:glucose-6-phosphate isomerase activity"/>
    <property type="evidence" value="ECO:0007669"/>
    <property type="project" value="InterPro"/>
</dbReference>
<proteinExistence type="predicted"/>
<protein>
    <submittedName>
        <fullName evidence="5">Unannotated protein</fullName>
    </submittedName>
</protein>
<evidence type="ECO:0000313" key="6">
    <source>
        <dbReference type="EMBL" id="CAB4856531.1"/>
    </source>
</evidence>
<evidence type="ECO:0000256" key="2">
    <source>
        <dbReference type="ARBA" id="ARBA00023152"/>
    </source>
</evidence>
<dbReference type="GO" id="GO:0048029">
    <property type="term" value="F:monosaccharide binding"/>
    <property type="evidence" value="ECO:0007669"/>
    <property type="project" value="TreeGrafter"/>
</dbReference>
<keyword evidence="3" id="KW-0413">Isomerase</keyword>
<accession>A0A6J6UZC9</accession>
<evidence type="ECO:0000313" key="5">
    <source>
        <dbReference type="EMBL" id="CAB4765210.1"/>
    </source>
</evidence>
<dbReference type="Gene3D" id="3.40.50.10490">
    <property type="entry name" value="Glucose-6-phosphate isomerase like protein, domain 1"/>
    <property type="match status" value="2"/>
</dbReference>
<dbReference type="GO" id="GO:0097367">
    <property type="term" value="F:carbohydrate derivative binding"/>
    <property type="evidence" value="ECO:0007669"/>
    <property type="project" value="InterPro"/>
</dbReference>
<dbReference type="GO" id="GO:0006094">
    <property type="term" value="P:gluconeogenesis"/>
    <property type="evidence" value="ECO:0007669"/>
    <property type="project" value="UniProtKB-KW"/>
</dbReference>
<dbReference type="PANTHER" id="PTHR11469:SF1">
    <property type="entry name" value="GLUCOSE-6-PHOSPHATE ISOMERASE"/>
    <property type="match status" value="1"/>
</dbReference>
<dbReference type="Pfam" id="PF00342">
    <property type="entry name" value="PGI"/>
    <property type="match status" value="1"/>
</dbReference>
<dbReference type="GO" id="GO:0005829">
    <property type="term" value="C:cytosol"/>
    <property type="evidence" value="ECO:0007669"/>
    <property type="project" value="TreeGrafter"/>
</dbReference>
<evidence type="ECO:0000313" key="4">
    <source>
        <dbReference type="EMBL" id="CAB4589567.1"/>
    </source>
</evidence>
<dbReference type="EMBL" id="CAEZZO010000041">
    <property type="protein sequence ID" value="CAB4765210.1"/>
    <property type="molecule type" value="Genomic_DNA"/>
</dbReference>
<dbReference type="GO" id="GO:0006096">
    <property type="term" value="P:glycolytic process"/>
    <property type="evidence" value="ECO:0007669"/>
    <property type="project" value="UniProtKB-KW"/>
</dbReference>
<dbReference type="PROSITE" id="PS51463">
    <property type="entry name" value="P_GLUCOSE_ISOMERASE_3"/>
    <property type="match status" value="1"/>
</dbReference>
<dbReference type="InterPro" id="IPR001672">
    <property type="entry name" value="G6P_Isomerase"/>
</dbReference>
<evidence type="ECO:0000256" key="3">
    <source>
        <dbReference type="ARBA" id="ARBA00023235"/>
    </source>
</evidence>
<name>A0A6J6UZC9_9ZZZZ</name>